<keyword evidence="3" id="KW-0560">Oxidoreductase</keyword>
<feature type="non-terminal residue" evidence="3">
    <location>
        <position position="1"/>
    </location>
</feature>
<dbReference type="CDD" id="cd01335">
    <property type="entry name" value="Radical_SAM"/>
    <property type="match status" value="1"/>
</dbReference>
<dbReference type="Gene3D" id="3.80.30.20">
    <property type="entry name" value="tm_1862 like domain"/>
    <property type="match status" value="1"/>
</dbReference>
<evidence type="ECO:0000259" key="2">
    <source>
        <dbReference type="PROSITE" id="PS51918"/>
    </source>
</evidence>
<comment type="caution">
    <text evidence="3">The sequence shown here is derived from an EMBL/GenBank/DDBJ whole genome shotgun (WGS) entry which is preliminary data.</text>
</comment>
<evidence type="ECO:0000313" key="3">
    <source>
        <dbReference type="EMBL" id="EKD29302.1"/>
    </source>
</evidence>
<dbReference type="EC" id="1.3.1.74" evidence="3"/>
<dbReference type="EMBL" id="AMFJ01034450">
    <property type="protein sequence ID" value="EKD29302.1"/>
    <property type="molecule type" value="Genomic_DNA"/>
</dbReference>
<dbReference type="InterPro" id="IPR023404">
    <property type="entry name" value="rSAM_horseshoe"/>
</dbReference>
<dbReference type="GO" id="GO:0035598">
    <property type="term" value="F:tRNA (N(6)-L-threonylcarbamoyladenosine(37)-C(2))-methylthiotransferase activity"/>
    <property type="evidence" value="ECO:0007669"/>
    <property type="project" value="TreeGrafter"/>
</dbReference>
<feature type="domain" description="Radical SAM core" evidence="2">
    <location>
        <begin position="1"/>
        <end position="187"/>
    </location>
</feature>
<proteinExistence type="predicted"/>
<gene>
    <name evidence="3" type="ORF">ACD_78C00450G0003</name>
</gene>
<organism evidence="3">
    <name type="scientific">uncultured bacterium</name>
    <name type="common">gcode 4</name>
    <dbReference type="NCBI Taxonomy" id="1234023"/>
    <lineage>
        <taxon>Bacteria</taxon>
        <taxon>environmental samples</taxon>
    </lineage>
</organism>
<accession>K1XVN7</accession>
<dbReference type="SUPFAM" id="SSF102114">
    <property type="entry name" value="Radical SAM enzymes"/>
    <property type="match status" value="1"/>
</dbReference>
<dbReference type="AlphaFoldDB" id="K1XVN7"/>
<dbReference type="PROSITE" id="PS51918">
    <property type="entry name" value="RADICAL_SAM"/>
    <property type="match status" value="1"/>
</dbReference>
<dbReference type="InterPro" id="IPR058240">
    <property type="entry name" value="rSAM_sf"/>
</dbReference>
<dbReference type="Pfam" id="PF04055">
    <property type="entry name" value="Radical_SAM"/>
    <property type="match status" value="1"/>
</dbReference>
<reference evidence="3" key="1">
    <citation type="journal article" date="2012" name="Science">
        <title>Fermentation, hydrogen, and sulfur metabolism in multiple uncultivated bacterial phyla.</title>
        <authorList>
            <person name="Wrighton K.C."/>
            <person name="Thomas B.C."/>
            <person name="Sharon I."/>
            <person name="Miller C.S."/>
            <person name="Castelle C.J."/>
            <person name="VerBerkmoes N.C."/>
            <person name="Wilkins M.J."/>
            <person name="Hettich R.L."/>
            <person name="Lipton M.S."/>
            <person name="Williams K.H."/>
            <person name="Long P.E."/>
            <person name="Banfield J.F."/>
        </authorList>
    </citation>
    <scope>NUCLEOTIDE SEQUENCE [LARGE SCALE GENOMIC DNA]</scope>
</reference>
<dbReference type="InterPro" id="IPR006638">
    <property type="entry name" value="Elp3/MiaA/NifB-like_rSAM"/>
</dbReference>
<name>K1XVN7_9BACT</name>
<dbReference type="GO" id="GO:0032440">
    <property type="term" value="F:2-alkenal reductase [NAD(P)H] activity"/>
    <property type="evidence" value="ECO:0007669"/>
    <property type="project" value="UniProtKB-EC"/>
</dbReference>
<evidence type="ECO:0000256" key="1">
    <source>
        <dbReference type="ARBA" id="ARBA00022679"/>
    </source>
</evidence>
<dbReference type="PANTHER" id="PTHR11918">
    <property type="entry name" value="RADICAL SAM PROTEINS"/>
    <property type="match status" value="1"/>
</dbReference>
<dbReference type="SMART" id="SM00729">
    <property type="entry name" value="Elp3"/>
    <property type="match status" value="1"/>
</dbReference>
<keyword evidence="1" id="KW-0808">Transferase</keyword>
<dbReference type="InterPro" id="IPR007197">
    <property type="entry name" value="rSAM"/>
</dbReference>
<sequence length="245" mass="27965">DVVLTGTNIGAWGADTTNHAESSRVAELIENILKKTDIQRLRISSLGVEYIDDRLLRLIKEPRVNPYIHLSVQSGSEAILRSMNRHYTRAQLLSVLEKISSIQRTDKIPVNIGADIIVGFPGETESDFEDTVEIVREYITQLHAFPFSPHREHYSVPAGAFPDQIREWIKSARLKTLLSLGEQKKQAFLQMNDGKKFEVLIEGKWVGWTPNYIECTASNFEPLLWQEMKKGMVVEGIFTLWGRRN</sequence>
<protein>
    <submittedName>
        <fullName evidence="3">MiaB-like protein tRNA modifying enzyme</fullName>
        <ecNumber evidence="3">1.3.1.74</ecNumber>
    </submittedName>
</protein>
<dbReference type="GO" id="GO:0051536">
    <property type="term" value="F:iron-sulfur cluster binding"/>
    <property type="evidence" value="ECO:0007669"/>
    <property type="project" value="InterPro"/>
</dbReference>
<dbReference type="PANTHER" id="PTHR11918:SF45">
    <property type="entry name" value="THREONYLCARBAMOYLADENOSINE TRNA METHYLTHIOTRANSFERASE"/>
    <property type="match status" value="1"/>
</dbReference>